<gene>
    <name evidence="1" type="ORF">SAMN04488036_101609</name>
</gene>
<dbReference type="STRING" id="1280847.SAMN04488036_101609"/>
<protein>
    <submittedName>
        <fullName evidence="1">Ribosome association toxin PasT (RatA) of the RatAB toxin-antitoxin module</fullName>
    </submittedName>
</protein>
<dbReference type="CDD" id="cd07821">
    <property type="entry name" value="PYR_PYL_RCAR_like"/>
    <property type="match status" value="1"/>
</dbReference>
<name>A0A1I4AV51_9RHOB</name>
<dbReference type="Gene3D" id="3.30.530.20">
    <property type="match status" value="1"/>
</dbReference>
<dbReference type="RefSeq" id="WP_093320066.1">
    <property type="nucleotide sequence ID" value="NZ_FOSZ01000001.1"/>
</dbReference>
<dbReference type="OrthoDB" id="1364128at2"/>
<reference evidence="2" key="1">
    <citation type="submission" date="2016-10" db="EMBL/GenBank/DDBJ databases">
        <authorList>
            <person name="Varghese N."/>
            <person name="Submissions S."/>
        </authorList>
    </citation>
    <scope>NUCLEOTIDE SEQUENCE [LARGE SCALE GENOMIC DNA]</scope>
    <source>
        <strain evidence="2">DSM 28453</strain>
    </source>
</reference>
<dbReference type="InterPro" id="IPR023393">
    <property type="entry name" value="START-like_dom_sf"/>
</dbReference>
<sequence length="156" mass="17981">MPEITVQTTINASVEDVWKTWDDYGHIEKFNPNLSRSFLLDGSQTTGLGAERQCTLTDGKNYIQERIVEYKPYQRMKVEIFDGTFPLKENFATIDMRQTGPNRTDLHFKMEFVPKYGLLGRLMLPLMKPQFRKLLGKVVEANKAYVERGETVARAA</sequence>
<evidence type="ECO:0000313" key="2">
    <source>
        <dbReference type="Proteomes" id="UP000198851"/>
    </source>
</evidence>
<dbReference type="Pfam" id="PF10604">
    <property type="entry name" value="Polyketide_cyc2"/>
    <property type="match status" value="1"/>
</dbReference>
<dbReference type="EMBL" id="FOSZ01000001">
    <property type="protein sequence ID" value="SFK60080.1"/>
    <property type="molecule type" value="Genomic_DNA"/>
</dbReference>
<dbReference type="AlphaFoldDB" id="A0A1I4AV51"/>
<organism evidence="1 2">
    <name type="scientific">Shimia haliotis</name>
    <dbReference type="NCBI Taxonomy" id="1280847"/>
    <lineage>
        <taxon>Bacteria</taxon>
        <taxon>Pseudomonadati</taxon>
        <taxon>Pseudomonadota</taxon>
        <taxon>Alphaproteobacteria</taxon>
        <taxon>Rhodobacterales</taxon>
        <taxon>Roseobacteraceae</taxon>
    </lineage>
</organism>
<evidence type="ECO:0000313" key="1">
    <source>
        <dbReference type="EMBL" id="SFK60080.1"/>
    </source>
</evidence>
<proteinExistence type="predicted"/>
<keyword evidence="2" id="KW-1185">Reference proteome</keyword>
<dbReference type="Proteomes" id="UP000198851">
    <property type="component" value="Unassembled WGS sequence"/>
</dbReference>
<dbReference type="SUPFAM" id="SSF55961">
    <property type="entry name" value="Bet v1-like"/>
    <property type="match status" value="1"/>
</dbReference>
<dbReference type="InterPro" id="IPR019587">
    <property type="entry name" value="Polyketide_cyclase/dehydratase"/>
</dbReference>
<accession>A0A1I4AV51</accession>